<accession>A0A7X0FLI6</accession>
<reference evidence="1 2" key="1">
    <citation type="submission" date="2020-08" db="EMBL/GenBank/DDBJ databases">
        <title>Sequencing the genomes of 1000 actinobacteria strains.</title>
        <authorList>
            <person name="Klenk H.-P."/>
        </authorList>
    </citation>
    <scope>NUCLEOTIDE SEQUENCE [LARGE SCALE GENOMIC DNA]</scope>
    <source>
        <strain evidence="1 2">DSM 12511</strain>
    </source>
</reference>
<gene>
    <name evidence="1" type="ORF">HD594_000063</name>
</gene>
<dbReference type="RefSeq" id="WP_184749042.1">
    <property type="nucleotide sequence ID" value="NZ_BAAAJR010000008.1"/>
</dbReference>
<protein>
    <submittedName>
        <fullName evidence="1">Uncharacterized protein</fullName>
    </submittedName>
</protein>
<keyword evidence="2" id="KW-1185">Reference proteome</keyword>
<name>A0A7X0FLI6_9MICO</name>
<sequence length="86" mass="9450">MKRLDAMAAQIRPPFPAVHPRPCVGVVRDLAQCDFEPVDEFVTESGVLPLVVRDRVDVLRASRPVILDPQRHSLPRAGSVRAIATA</sequence>
<organism evidence="1 2">
    <name type="scientific">Microbacterium thalassium</name>
    <dbReference type="NCBI Taxonomy" id="362649"/>
    <lineage>
        <taxon>Bacteria</taxon>
        <taxon>Bacillati</taxon>
        <taxon>Actinomycetota</taxon>
        <taxon>Actinomycetes</taxon>
        <taxon>Micrococcales</taxon>
        <taxon>Microbacteriaceae</taxon>
        <taxon>Microbacterium</taxon>
    </lineage>
</organism>
<dbReference type="AlphaFoldDB" id="A0A7X0FLI6"/>
<dbReference type="EMBL" id="JACHML010000001">
    <property type="protein sequence ID" value="MBB6389750.1"/>
    <property type="molecule type" value="Genomic_DNA"/>
</dbReference>
<proteinExistence type="predicted"/>
<comment type="caution">
    <text evidence="1">The sequence shown here is derived from an EMBL/GenBank/DDBJ whole genome shotgun (WGS) entry which is preliminary data.</text>
</comment>
<dbReference type="Proteomes" id="UP000537775">
    <property type="component" value="Unassembled WGS sequence"/>
</dbReference>
<evidence type="ECO:0000313" key="1">
    <source>
        <dbReference type="EMBL" id="MBB6389750.1"/>
    </source>
</evidence>
<evidence type="ECO:0000313" key="2">
    <source>
        <dbReference type="Proteomes" id="UP000537775"/>
    </source>
</evidence>